<sequence>MSVLPSPHAARKFCSSVLQEISSLAQSICSPCSLLRPLQLSSPSKPPGFAEPEQQLTPAFVPSSPRARTPGAGASADDDPASEAIGFDKLFRAAATPLLQAPLDSPPPRRPTRRRLTLSIHRSGLTGRRSSGRSRALCKAKPVAKEAEAFVCRNLGIIKDGEIVTDQALEEFVHMFKDQASAEAMRALRAMFKLDDASCSEVEPAMMARGGAAALEQFEAVQGIATENA</sequence>
<protein>
    <submittedName>
        <fullName evidence="1">Uncharacterized protein</fullName>
    </submittedName>
</protein>
<name>A0ACD5XCW8_AVESA</name>
<accession>A0ACD5XCW8</accession>
<reference evidence="1" key="2">
    <citation type="submission" date="2025-09" db="UniProtKB">
        <authorList>
            <consortium name="EnsemblPlants"/>
        </authorList>
    </citation>
    <scope>IDENTIFICATION</scope>
</reference>
<reference evidence="1" key="1">
    <citation type="submission" date="2021-05" db="EMBL/GenBank/DDBJ databases">
        <authorList>
            <person name="Scholz U."/>
            <person name="Mascher M."/>
            <person name="Fiebig A."/>
        </authorList>
    </citation>
    <scope>NUCLEOTIDE SEQUENCE [LARGE SCALE GENOMIC DNA]</scope>
</reference>
<organism evidence="1 2">
    <name type="scientific">Avena sativa</name>
    <name type="common">Oat</name>
    <dbReference type="NCBI Taxonomy" id="4498"/>
    <lineage>
        <taxon>Eukaryota</taxon>
        <taxon>Viridiplantae</taxon>
        <taxon>Streptophyta</taxon>
        <taxon>Embryophyta</taxon>
        <taxon>Tracheophyta</taxon>
        <taxon>Spermatophyta</taxon>
        <taxon>Magnoliopsida</taxon>
        <taxon>Liliopsida</taxon>
        <taxon>Poales</taxon>
        <taxon>Poaceae</taxon>
        <taxon>BOP clade</taxon>
        <taxon>Pooideae</taxon>
        <taxon>Poodae</taxon>
        <taxon>Poeae</taxon>
        <taxon>Poeae Chloroplast Group 1 (Aveneae type)</taxon>
        <taxon>Aveninae</taxon>
        <taxon>Avena</taxon>
    </lineage>
</organism>
<proteinExistence type="predicted"/>
<evidence type="ECO:0000313" key="2">
    <source>
        <dbReference type="Proteomes" id="UP001732700"/>
    </source>
</evidence>
<evidence type="ECO:0000313" key="1">
    <source>
        <dbReference type="EnsemblPlants" id="AVESA.00010b.r2.4DG0775040.1.CDS.1"/>
    </source>
</evidence>
<dbReference type="Proteomes" id="UP001732700">
    <property type="component" value="Chromosome 4D"/>
</dbReference>
<keyword evidence="2" id="KW-1185">Reference proteome</keyword>
<dbReference type="EnsemblPlants" id="AVESA.00010b.r2.4DG0775040.1">
    <property type="protein sequence ID" value="AVESA.00010b.r2.4DG0775040.1.CDS.1"/>
    <property type="gene ID" value="AVESA.00010b.r2.4DG0775040"/>
</dbReference>